<accession>B9S835</accession>
<dbReference type="EMBL" id="EQ973888">
    <property type="protein sequence ID" value="EEF40233.1"/>
    <property type="molecule type" value="Genomic_DNA"/>
</dbReference>
<sequence length="76" mass="8598">MFDCKGEPVMEFVVGNEVGQENVMHVDIENVGVDSQPNEAVVEEHDSDSDDLNYQPVQVSDIDDEMDNEDFSLEDY</sequence>
<reference evidence="3" key="1">
    <citation type="journal article" date="2010" name="Nat. Biotechnol.">
        <title>Draft genome sequence of the oilseed species Ricinus communis.</title>
        <authorList>
            <person name="Chan A.P."/>
            <person name="Crabtree J."/>
            <person name="Zhao Q."/>
            <person name="Lorenzi H."/>
            <person name="Orvis J."/>
            <person name="Puiu D."/>
            <person name="Melake-Berhan A."/>
            <person name="Jones K.M."/>
            <person name="Redman J."/>
            <person name="Chen G."/>
            <person name="Cahoon E.B."/>
            <person name="Gedil M."/>
            <person name="Stanke M."/>
            <person name="Haas B.J."/>
            <person name="Wortman J.R."/>
            <person name="Fraser-Liggett C.M."/>
            <person name="Ravel J."/>
            <person name="Rabinowicz P.D."/>
        </authorList>
    </citation>
    <scope>NUCLEOTIDE SEQUENCE [LARGE SCALE GENOMIC DNA]</scope>
    <source>
        <strain evidence="3">cv. Hale</strain>
    </source>
</reference>
<keyword evidence="3" id="KW-1185">Reference proteome</keyword>
<evidence type="ECO:0000256" key="1">
    <source>
        <dbReference type="SAM" id="MobiDB-lite"/>
    </source>
</evidence>
<dbReference type="InParanoid" id="B9S835"/>
<evidence type="ECO:0000313" key="3">
    <source>
        <dbReference type="Proteomes" id="UP000008311"/>
    </source>
</evidence>
<evidence type="ECO:0000313" key="2">
    <source>
        <dbReference type="EMBL" id="EEF40233.1"/>
    </source>
</evidence>
<organism evidence="2 3">
    <name type="scientific">Ricinus communis</name>
    <name type="common">Castor bean</name>
    <dbReference type="NCBI Taxonomy" id="3988"/>
    <lineage>
        <taxon>Eukaryota</taxon>
        <taxon>Viridiplantae</taxon>
        <taxon>Streptophyta</taxon>
        <taxon>Embryophyta</taxon>
        <taxon>Tracheophyta</taxon>
        <taxon>Spermatophyta</taxon>
        <taxon>Magnoliopsida</taxon>
        <taxon>eudicotyledons</taxon>
        <taxon>Gunneridae</taxon>
        <taxon>Pentapetalae</taxon>
        <taxon>rosids</taxon>
        <taxon>fabids</taxon>
        <taxon>Malpighiales</taxon>
        <taxon>Euphorbiaceae</taxon>
        <taxon>Acalyphoideae</taxon>
        <taxon>Acalypheae</taxon>
        <taxon>Ricinus</taxon>
    </lineage>
</organism>
<feature type="region of interest" description="Disordered" evidence="1">
    <location>
        <begin position="34"/>
        <end position="76"/>
    </location>
</feature>
<gene>
    <name evidence="2" type="ORF">RCOM_0958720</name>
</gene>
<name>B9S835_RICCO</name>
<proteinExistence type="predicted"/>
<dbReference type="Proteomes" id="UP000008311">
    <property type="component" value="Unassembled WGS sequence"/>
</dbReference>
<feature type="compositionally biased region" description="Acidic residues" evidence="1">
    <location>
        <begin position="61"/>
        <end position="76"/>
    </location>
</feature>
<dbReference type="AlphaFoldDB" id="B9S835"/>
<protein>
    <submittedName>
        <fullName evidence="2">Uncharacterized protein</fullName>
    </submittedName>
</protein>